<comment type="caution">
    <text evidence="2">The sequence shown here is derived from an EMBL/GenBank/DDBJ whole genome shotgun (WGS) entry which is preliminary data.</text>
</comment>
<keyword evidence="1" id="KW-1133">Transmembrane helix</keyword>
<dbReference type="GO" id="GO:0016020">
    <property type="term" value="C:membrane"/>
    <property type="evidence" value="ECO:0007669"/>
    <property type="project" value="InterPro"/>
</dbReference>
<proteinExistence type="predicted"/>
<dbReference type="GO" id="GO:0006506">
    <property type="term" value="P:GPI anchor biosynthetic process"/>
    <property type="evidence" value="ECO:0007669"/>
    <property type="project" value="InterPro"/>
</dbReference>
<dbReference type="Pfam" id="PF05024">
    <property type="entry name" value="Gpi1"/>
    <property type="match status" value="1"/>
</dbReference>
<keyword evidence="1" id="KW-0812">Transmembrane</keyword>
<dbReference type="PANTHER" id="PTHR47555:SF2">
    <property type="entry name" value="N-ACETYLGLUCOSAMINYL TRANSFERASE COMPONENT FAMILY PROTEIN _ GPI1 FAMILY PROTEIN"/>
    <property type="match status" value="1"/>
</dbReference>
<dbReference type="AlphaFoldDB" id="A0A7J7CUN0"/>
<dbReference type="PANTHER" id="PTHR47555">
    <property type="entry name" value="N-ACETYLGLUCOSAMINYL TRANSFERASE COMPONENT FAMILY PROTEIN / GPI1 FAMILY PROTEIN"/>
    <property type="match status" value="1"/>
</dbReference>
<dbReference type="OrthoDB" id="70250at2759"/>
<feature type="transmembrane region" description="Helical" evidence="1">
    <location>
        <begin position="544"/>
        <end position="569"/>
    </location>
</feature>
<dbReference type="InParanoid" id="A0A7J7CUN0"/>
<evidence type="ECO:0000256" key="1">
    <source>
        <dbReference type="SAM" id="Phobius"/>
    </source>
</evidence>
<protein>
    <submittedName>
        <fullName evidence="2">Uncharacterized protein</fullName>
    </submittedName>
</protein>
<dbReference type="Proteomes" id="UP000593562">
    <property type="component" value="Unassembled WGS sequence"/>
</dbReference>
<feature type="transmembrane region" description="Helical" evidence="1">
    <location>
        <begin position="377"/>
        <end position="397"/>
    </location>
</feature>
<keyword evidence="3" id="KW-1185">Reference proteome</keyword>
<keyword evidence="1" id="KW-0472">Membrane</keyword>
<organism evidence="2 3">
    <name type="scientific">Tripterygium wilfordii</name>
    <name type="common">Thunder God vine</name>
    <dbReference type="NCBI Taxonomy" id="458696"/>
    <lineage>
        <taxon>Eukaryota</taxon>
        <taxon>Viridiplantae</taxon>
        <taxon>Streptophyta</taxon>
        <taxon>Embryophyta</taxon>
        <taxon>Tracheophyta</taxon>
        <taxon>Spermatophyta</taxon>
        <taxon>Magnoliopsida</taxon>
        <taxon>eudicotyledons</taxon>
        <taxon>Gunneridae</taxon>
        <taxon>Pentapetalae</taxon>
        <taxon>rosids</taxon>
        <taxon>fabids</taxon>
        <taxon>Celastrales</taxon>
        <taxon>Celastraceae</taxon>
        <taxon>Tripterygium</taxon>
    </lineage>
</organism>
<feature type="transmembrane region" description="Helical" evidence="1">
    <location>
        <begin position="500"/>
        <end position="523"/>
    </location>
</feature>
<feature type="transmembrane region" description="Helical" evidence="1">
    <location>
        <begin position="290"/>
        <end position="316"/>
    </location>
</feature>
<dbReference type="InterPro" id="IPR007720">
    <property type="entry name" value="PigQ/GPI1"/>
</dbReference>
<gene>
    <name evidence="2" type="ORF">HS088_TW13G00547</name>
</gene>
<evidence type="ECO:0000313" key="3">
    <source>
        <dbReference type="Proteomes" id="UP000593562"/>
    </source>
</evidence>
<name>A0A7J7CUN0_TRIWF</name>
<dbReference type="EMBL" id="JAAARO010000013">
    <property type="protein sequence ID" value="KAF5737659.1"/>
    <property type="molecule type" value="Genomic_DNA"/>
</dbReference>
<sequence>MNKNCTAHEIKQSKMRRKCRIWWPKQLSSAEPCSFRFLFGWFVSSSPASLDIVVAFASDEPSLSRCGHSGLEDILLETNRSMPTFLQDKSMFTLLGLCAAFPIHDGQRIGAQMEDVQGRCFAHGFASAGSSKDTSRENCGGWTCGCLDVDGLFDNFRQGSIGSSWWIQLVYNPQDNDRGKIYWIPKLHHIHWNGPVITQCDVHVIVYEIPLYGRHHYSLGIWSRSEQMNVPLKKPKWVYQLHKKQNLNDLDSVVLAMNCADAASKTFEGLVGNKTHYTRNPIIHKCLGSLWLILAVSLASLSTLFYIVLQLFHCFLNFGSQTWMYLTAARLFSMTWINMHIRCCQILYWPITLGQKNIRSTSCVENAERAALHKHSMWSSIGFDVILGNLIGMALFANADSASLWVLNFANDFTNSLLRTGCVWLMGVPAGFKLNTELAGVLGMISLNAIQIWSTLWIFVGFLFVYFVKGLAILGILFGLSVPAALAADMIMLTTFHVSALHWLISLLYSHQIQALAALWRLFRGRKWNPLRQRLDSYDYTVKQHIVGSLLFTLLLLLLPTTSVFYIFFTILKTAINFTCVSIEALVSVIHAMPYIKILLQLVNWKRFPLGMWFEILSCQGDSIDSSEYFCVDEISSPSDDSQQNEHTRRKKSTFLVSILHSNFLSMGQVFVPHYRKVVSSVSTSFVPVLAYGVLTGKRIPSSLGTSLPSTMPWMFISFKDYWCLCCNSILSCRADSDSHIFC</sequence>
<reference evidence="2 3" key="1">
    <citation type="journal article" date="2020" name="Nat. Commun.">
        <title>Genome of Tripterygium wilfordii and identification of cytochrome P450 involved in triptolide biosynthesis.</title>
        <authorList>
            <person name="Tu L."/>
            <person name="Su P."/>
            <person name="Zhang Z."/>
            <person name="Gao L."/>
            <person name="Wang J."/>
            <person name="Hu T."/>
            <person name="Zhou J."/>
            <person name="Zhang Y."/>
            <person name="Zhao Y."/>
            <person name="Liu Y."/>
            <person name="Song Y."/>
            <person name="Tong Y."/>
            <person name="Lu Y."/>
            <person name="Yang J."/>
            <person name="Xu C."/>
            <person name="Jia M."/>
            <person name="Peters R.J."/>
            <person name="Huang L."/>
            <person name="Gao W."/>
        </authorList>
    </citation>
    <scope>NUCLEOTIDE SEQUENCE [LARGE SCALE GENOMIC DNA]</scope>
    <source>
        <strain evidence="3">cv. XIE 37</strain>
        <tissue evidence="2">Leaf</tissue>
    </source>
</reference>
<dbReference type="FunCoup" id="A0A7J7CUN0">
    <property type="interactions" value="526"/>
</dbReference>
<evidence type="ECO:0000313" key="2">
    <source>
        <dbReference type="EMBL" id="KAF5737659.1"/>
    </source>
</evidence>
<accession>A0A7J7CUN0</accession>